<dbReference type="Pfam" id="PF13511">
    <property type="entry name" value="DUF4124"/>
    <property type="match status" value="1"/>
</dbReference>
<keyword evidence="3" id="KW-0732">Signal</keyword>
<feature type="chain" id="PRO_5002635552" evidence="3">
    <location>
        <begin position="26"/>
        <end position="225"/>
    </location>
</feature>
<evidence type="ECO:0000259" key="4">
    <source>
        <dbReference type="Pfam" id="PF13511"/>
    </source>
</evidence>
<gene>
    <name evidence="5" type="ordered locus">azo3662</name>
</gene>
<feature type="domain" description="DUF4124" evidence="4">
    <location>
        <begin position="16"/>
        <end position="82"/>
    </location>
</feature>
<dbReference type="EMBL" id="AM406670">
    <property type="protein sequence ID" value="CAL96278.1"/>
    <property type="molecule type" value="Genomic_DNA"/>
</dbReference>
<proteinExistence type="predicted"/>
<feature type="compositionally biased region" description="Basic and acidic residues" evidence="2">
    <location>
        <begin position="214"/>
        <end position="225"/>
    </location>
</feature>
<evidence type="ECO:0000313" key="5">
    <source>
        <dbReference type="EMBL" id="CAL96278.1"/>
    </source>
</evidence>
<dbReference type="AlphaFoldDB" id="A1KBS2"/>
<name>A1KBS2_AZOSB</name>
<dbReference type="Proteomes" id="UP000002588">
    <property type="component" value="Chromosome"/>
</dbReference>
<evidence type="ECO:0000313" key="6">
    <source>
        <dbReference type="Proteomes" id="UP000002588"/>
    </source>
</evidence>
<evidence type="ECO:0000256" key="3">
    <source>
        <dbReference type="SAM" id="SignalP"/>
    </source>
</evidence>
<dbReference type="eggNOG" id="ENOG50305YN">
    <property type="taxonomic scope" value="Bacteria"/>
</dbReference>
<keyword evidence="1" id="KW-0175">Coiled coil</keyword>
<evidence type="ECO:0000256" key="2">
    <source>
        <dbReference type="SAM" id="MobiDB-lite"/>
    </source>
</evidence>
<dbReference type="STRING" id="62928.azo3662"/>
<dbReference type="KEGG" id="azo:azo3662"/>
<sequence length="225" mass="25107">MGLRRSLEAGAVGTALLLPFAPLMAAQTIYCCDVGGQPVCSDVLPPACYGQAYREIGPQGTIRKKVPAPPSASDIARRNAEAERLKEEEARATKVRRLDQALLQTYTSVTDLDHRRDRALADIDRTLDELREREERLLERRRALLPEQAGQKAKPQSRAQAEALRDLDSELAAHRSVVDAKVREREGVRQRYAEDRERYLELTGAQKAAPRQQEGGKPEGAQESR</sequence>
<feature type="coiled-coil region" evidence="1">
    <location>
        <begin position="75"/>
        <end position="140"/>
    </location>
</feature>
<reference evidence="5 6" key="1">
    <citation type="journal article" date="2006" name="Nat. Biotechnol.">
        <title>Complete genome of the mutualistic, N2-fixing grass endophyte Azoarcus sp. strain BH72.</title>
        <authorList>
            <person name="Krause A."/>
            <person name="Ramakumar A."/>
            <person name="Bartels D."/>
            <person name="Battistoni F."/>
            <person name="Bekel T."/>
            <person name="Boch J."/>
            <person name="Boehm M."/>
            <person name="Friedrich F."/>
            <person name="Hurek T."/>
            <person name="Krause L."/>
            <person name="Linke B."/>
            <person name="McHardy A.C."/>
            <person name="Sarkar A."/>
            <person name="Schneiker S."/>
            <person name="Syed A.A."/>
            <person name="Thauer R."/>
            <person name="Vorhoelter F.-J."/>
            <person name="Weidner S."/>
            <person name="Puehler A."/>
            <person name="Reinhold-Hurek B."/>
            <person name="Kaiser O."/>
            <person name="Goesmann A."/>
        </authorList>
    </citation>
    <scope>NUCLEOTIDE SEQUENCE [LARGE SCALE GENOMIC DNA]</scope>
    <source>
        <strain evidence="5 6">BH72</strain>
    </source>
</reference>
<protein>
    <submittedName>
        <fullName evidence="5">Conserved hypothetical secreted protein</fullName>
    </submittedName>
</protein>
<dbReference type="HOGENOM" id="CLU_094869_0_0_4"/>
<evidence type="ECO:0000256" key="1">
    <source>
        <dbReference type="SAM" id="Coils"/>
    </source>
</evidence>
<organism evidence="5 6">
    <name type="scientific">Azoarcus sp. (strain BH72)</name>
    <dbReference type="NCBI Taxonomy" id="418699"/>
    <lineage>
        <taxon>Bacteria</taxon>
        <taxon>Pseudomonadati</taxon>
        <taxon>Pseudomonadota</taxon>
        <taxon>Betaproteobacteria</taxon>
        <taxon>Rhodocyclales</taxon>
        <taxon>Zoogloeaceae</taxon>
        <taxon>Azoarcus</taxon>
    </lineage>
</organism>
<accession>A1KBS2</accession>
<dbReference type="InterPro" id="IPR025392">
    <property type="entry name" value="DUF4124"/>
</dbReference>
<keyword evidence="6" id="KW-1185">Reference proteome</keyword>
<feature type="region of interest" description="Disordered" evidence="2">
    <location>
        <begin position="199"/>
        <end position="225"/>
    </location>
</feature>
<dbReference type="RefSeq" id="WP_011767384.1">
    <property type="nucleotide sequence ID" value="NC_008702.1"/>
</dbReference>
<feature type="signal peptide" evidence="3">
    <location>
        <begin position="1"/>
        <end position="25"/>
    </location>
</feature>